<dbReference type="Proteomes" id="UP000799771">
    <property type="component" value="Unassembled WGS sequence"/>
</dbReference>
<feature type="non-terminal residue" evidence="1">
    <location>
        <position position="65"/>
    </location>
</feature>
<protein>
    <submittedName>
        <fullName evidence="1">Uncharacterized protein</fullName>
    </submittedName>
</protein>
<reference evidence="1" key="1">
    <citation type="journal article" date="2020" name="Stud. Mycol.">
        <title>101 Dothideomycetes genomes: a test case for predicting lifestyles and emergence of pathogens.</title>
        <authorList>
            <person name="Haridas S."/>
            <person name="Albert R."/>
            <person name="Binder M."/>
            <person name="Bloem J."/>
            <person name="Labutti K."/>
            <person name="Salamov A."/>
            <person name="Andreopoulos B."/>
            <person name="Baker S."/>
            <person name="Barry K."/>
            <person name="Bills G."/>
            <person name="Bluhm B."/>
            <person name="Cannon C."/>
            <person name="Castanera R."/>
            <person name="Culley D."/>
            <person name="Daum C."/>
            <person name="Ezra D."/>
            <person name="Gonzalez J."/>
            <person name="Henrissat B."/>
            <person name="Kuo A."/>
            <person name="Liang C."/>
            <person name="Lipzen A."/>
            <person name="Lutzoni F."/>
            <person name="Magnuson J."/>
            <person name="Mondo S."/>
            <person name="Nolan M."/>
            <person name="Ohm R."/>
            <person name="Pangilinan J."/>
            <person name="Park H.-J."/>
            <person name="Ramirez L."/>
            <person name="Alfaro M."/>
            <person name="Sun H."/>
            <person name="Tritt A."/>
            <person name="Yoshinaga Y."/>
            <person name="Zwiers L.-H."/>
            <person name="Turgeon B."/>
            <person name="Goodwin S."/>
            <person name="Spatafora J."/>
            <person name="Crous P."/>
            <person name="Grigoriev I."/>
        </authorList>
    </citation>
    <scope>NUCLEOTIDE SEQUENCE</scope>
    <source>
        <strain evidence="1">CBS 119687</strain>
    </source>
</reference>
<proteinExistence type="predicted"/>
<sequence length="65" mass="7198">SPCQREGSMGRIGEQWQKIGISEVLPWMTGNTASVKAATHHKRGRCIRPFDALARQHASAFGHKI</sequence>
<name>A0A6A6AVB6_9PLEO</name>
<dbReference type="RefSeq" id="XP_033529281.1">
    <property type="nucleotide sequence ID" value="XM_033662947.1"/>
</dbReference>
<gene>
    <name evidence="1" type="ORF">P153DRAFT_277673</name>
</gene>
<accession>A0A6A6AVB6</accession>
<keyword evidence="2" id="KW-1185">Reference proteome</keyword>
<dbReference type="GeneID" id="54403379"/>
<dbReference type="EMBL" id="ML977497">
    <property type="protein sequence ID" value="KAF2134894.1"/>
    <property type="molecule type" value="Genomic_DNA"/>
</dbReference>
<evidence type="ECO:0000313" key="2">
    <source>
        <dbReference type="Proteomes" id="UP000799771"/>
    </source>
</evidence>
<dbReference type="AlphaFoldDB" id="A0A6A6AVB6"/>
<evidence type="ECO:0000313" key="1">
    <source>
        <dbReference type="EMBL" id="KAF2134894.1"/>
    </source>
</evidence>
<feature type="non-terminal residue" evidence="1">
    <location>
        <position position="1"/>
    </location>
</feature>
<organism evidence="1 2">
    <name type="scientific">Dothidotthia symphoricarpi CBS 119687</name>
    <dbReference type="NCBI Taxonomy" id="1392245"/>
    <lineage>
        <taxon>Eukaryota</taxon>
        <taxon>Fungi</taxon>
        <taxon>Dikarya</taxon>
        <taxon>Ascomycota</taxon>
        <taxon>Pezizomycotina</taxon>
        <taxon>Dothideomycetes</taxon>
        <taxon>Pleosporomycetidae</taxon>
        <taxon>Pleosporales</taxon>
        <taxon>Dothidotthiaceae</taxon>
        <taxon>Dothidotthia</taxon>
    </lineage>
</organism>